<evidence type="ECO:0008006" key="4">
    <source>
        <dbReference type="Google" id="ProtNLM"/>
    </source>
</evidence>
<accession>A0ABS3P4R8</accession>
<evidence type="ECO:0000313" key="2">
    <source>
        <dbReference type="EMBL" id="MBO1627782.1"/>
    </source>
</evidence>
<keyword evidence="3" id="KW-1185">Reference proteome</keyword>
<dbReference type="Proteomes" id="UP000677611">
    <property type="component" value="Unassembled WGS sequence"/>
</dbReference>
<feature type="signal peptide" evidence="1">
    <location>
        <begin position="1"/>
        <end position="27"/>
    </location>
</feature>
<evidence type="ECO:0000256" key="1">
    <source>
        <dbReference type="SAM" id="SignalP"/>
    </source>
</evidence>
<keyword evidence="1" id="KW-0732">Signal</keyword>
<evidence type="ECO:0000313" key="3">
    <source>
        <dbReference type="Proteomes" id="UP000677611"/>
    </source>
</evidence>
<sequence length="201" mass="22457">MKKMFKSLTFIMMIGVLMSMLTGCSNPDDTVQEFLTAVKGGDFKKATTFVYESNDGYDFNNLNKEQDGIDGKQIFSVIAKNYKFEKPEQVSKKDDTAKVKVKITSVDMAVATTKTIGEIMPMAFAGAFSENKEQSEKTMEKMMTTNLVKNLSDKDAAMAIREVTLNLKKDKEGNYKIVSDENLQEALLANSKSIDKMFGNK</sequence>
<protein>
    <recommendedName>
        <fullName evidence="4">DUF4878 domain-containing protein</fullName>
    </recommendedName>
</protein>
<dbReference type="RefSeq" id="WP_208019016.1">
    <property type="nucleotide sequence ID" value="NZ_JAGDQJ010000029.1"/>
</dbReference>
<feature type="chain" id="PRO_5046424939" description="DUF4878 domain-containing protein" evidence="1">
    <location>
        <begin position="28"/>
        <end position="201"/>
    </location>
</feature>
<comment type="caution">
    <text evidence="2">The sequence shown here is derived from an EMBL/GenBank/DDBJ whole genome shotgun (WGS) entry which is preliminary data.</text>
</comment>
<gene>
    <name evidence="2" type="ORF">J4P90_21700</name>
</gene>
<reference evidence="2 3" key="1">
    <citation type="submission" date="2021-03" db="EMBL/GenBank/DDBJ databases">
        <title>Identification of novel Bacillus strains.</title>
        <authorList>
            <person name="Xiao Z."/>
            <person name="Li Y."/>
            <person name="Shen J."/>
        </authorList>
    </citation>
    <scope>NUCLEOTIDE SEQUENCE [LARGE SCALE GENOMIC DNA]</scope>
    <source>
        <strain evidence="2 3">SY8</strain>
    </source>
</reference>
<dbReference type="PROSITE" id="PS51257">
    <property type="entry name" value="PROKAR_LIPOPROTEIN"/>
    <property type="match status" value="1"/>
</dbReference>
<organism evidence="2 3">
    <name type="scientific">Bacillus arachidis</name>
    <dbReference type="NCBI Taxonomy" id="2819290"/>
    <lineage>
        <taxon>Bacteria</taxon>
        <taxon>Bacillati</taxon>
        <taxon>Bacillota</taxon>
        <taxon>Bacilli</taxon>
        <taxon>Bacillales</taxon>
        <taxon>Bacillaceae</taxon>
        <taxon>Bacillus</taxon>
    </lineage>
</organism>
<proteinExistence type="predicted"/>
<dbReference type="EMBL" id="JAGDQJ010000029">
    <property type="protein sequence ID" value="MBO1627782.1"/>
    <property type="molecule type" value="Genomic_DNA"/>
</dbReference>
<name>A0ABS3P4R8_9BACI</name>